<proteinExistence type="predicted"/>
<accession>A0A0X3BLU8</accession>
<evidence type="ECO:0000313" key="2">
    <source>
        <dbReference type="EMBL" id="CVK33077.1"/>
    </source>
</evidence>
<feature type="region of interest" description="Disordered" evidence="1">
    <location>
        <begin position="1"/>
        <end position="30"/>
    </location>
</feature>
<dbReference type="KEGG" id="mema:MMAB1_1864"/>
<protein>
    <submittedName>
        <fullName evidence="2">Uncharacterized protein</fullName>
    </submittedName>
</protein>
<dbReference type="Proteomes" id="UP000069850">
    <property type="component" value="Chromosome 1"/>
</dbReference>
<gene>
    <name evidence="2" type="ORF">MMAB1_1864</name>
</gene>
<evidence type="ECO:0000313" key="3">
    <source>
        <dbReference type="Proteomes" id="UP000069850"/>
    </source>
</evidence>
<dbReference type="EMBL" id="LT158599">
    <property type="protein sequence ID" value="CVK33077.1"/>
    <property type="molecule type" value="Genomic_DNA"/>
</dbReference>
<dbReference type="AlphaFoldDB" id="A0A0X3BLU8"/>
<evidence type="ECO:0000256" key="1">
    <source>
        <dbReference type="SAM" id="MobiDB-lite"/>
    </source>
</evidence>
<reference evidence="2 3" key="1">
    <citation type="submission" date="2016-01" db="EMBL/GenBank/DDBJ databases">
        <authorList>
            <person name="Manzoor S."/>
        </authorList>
    </citation>
    <scope>NUCLEOTIDE SEQUENCE [LARGE SCALE GENOMIC DNA]</scope>
    <source>
        <strain evidence="2">Methanoculleus sp MAB1</strain>
    </source>
</reference>
<name>A0A0X3BLU8_9EURY</name>
<feature type="compositionally biased region" description="Basic residues" evidence="1">
    <location>
        <begin position="9"/>
        <end position="18"/>
    </location>
</feature>
<sequence length="59" mass="6601">MRGIVNTHGLRKATHGKHLSPVSRPGELSESATHLIVGGDEHQNRHRASRELEVYAIFF</sequence>
<organism evidence="2 3">
    <name type="scientific">Methanoculleus bourgensis</name>
    <dbReference type="NCBI Taxonomy" id="83986"/>
    <lineage>
        <taxon>Archaea</taxon>
        <taxon>Methanobacteriati</taxon>
        <taxon>Methanobacteriota</taxon>
        <taxon>Stenosarchaea group</taxon>
        <taxon>Methanomicrobia</taxon>
        <taxon>Methanomicrobiales</taxon>
        <taxon>Methanomicrobiaceae</taxon>
        <taxon>Methanoculleus</taxon>
    </lineage>
</organism>